<evidence type="ECO:0000313" key="3">
    <source>
        <dbReference type="Proteomes" id="UP000230709"/>
    </source>
</evidence>
<dbReference type="STRING" id="595536.GCA_000178815_01773"/>
<organism evidence="2 3">
    <name type="scientific">Methylosinus trichosporium (strain ATCC 35070 / NCIMB 11131 / UNIQEM 75 / OB3b)</name>
    <dbReference type="NCBI Taxonomy" id="595536"/>
    <lineage>
        <taxon>Bacteria</taxon>
        <taxon>Pseudomonadati</taxon>
        <taxon>Pseudomonadota</taxon>
        <taxon>Alphaproteobacteria</taxon>
        <taxon>Hyphomicrobiales</taxon>
        <taxon>Methylocystaceae</taxon>
        <taxon>Methylosinus</taxon>
    </lineage>
</organism>
<feature type="domain" description="J" evidence="1">
    <location>
        <begin position="79"/>
        <end position="143"/>
    </location>
</feature>
<evidence type="ECO:0000313" key="2">
    <source>
        <dbReference type="EMBL" id="ATQ69399.1"/>
    </source>
</evidence>
<dbReference type="KEGG" id="mtw:CQW49_17040"/>
<evidence type="ECO:0000259" key="1">
    <source>
        <dbReference type="PROSITE" id="PS50076"/>
    </source>
</evidence>
<proteinExistence type="predicted"/>
<dbReference type="EMBL" id="CP023737">
    <property type="protein sequence ID" value="ATQ69399.1"/>
    <property type="molecule type" value="Genomic_DNA"/>
</dbReference>
<dbReference type="Proteomes" id="UP000230709">
    <property type="component" value="Chromosome"/>
</dbReference>
<gene>
    <name evidence="2" type="ORF">CQW49_17040</name>
</gene>
<name>A0A2D2D3F9_METT3</name>
<dbReference type="PROSITE" id="PS50076">
    <property type="entry name" value="DNAJ_2"/>
    <property type="match status" value="1"/>
</dbReference>
<dbReference type="Gene3D" id="1.10.287.110">
    <property type="entry name" value="DnaJ domain"/>
    <property type="match status" value="1"/>
</dbReference>
<dbReference type="SUPFAM" id="SSF46565">
    <property type="entry name" value="Chaperone J-domain"/>
    <property type="match status" value="1"/>
</dbReference>
<sequence length="195" mass="21399">MTGRATALRSAIDLVQAPSRVRVAQSGPLPADVPLLLRVAARDEEALSHAEAASGRSRELIHAAAMFFVEQILLDPRSDSYRILGGDPSTPAPDLRRNMALLLRSLHPDIDPQGDSHAAAARIAQAWNNVKTPERRAAYDAHLAEASPRPGRLLARKRSRRRLPAPKRVAVARRPGLLLRALLFLFRRRRATDGA</sequence>
<dbReference type="AlphaFoldDB" id="A0A2D2D3F9"/>
<accession>A0A2D2D3F9</accession>
<dbReference type="RefSeq" id="WP_003608507.1">
    <property type="nucleotide sequence ID" value="NZ_ADVE02000001.1"/>
</dbReference>
<reference evidence="3" key="1">
    <citation type="submission" date="2017-10" db="EMBL/GenBank/DDBJ databases">
        <title>Completed PacBio SMRT sequence of Methylosinus trichosporium OB3b reveals presence of a third large plasmid.</title>
        <authorList>
            <person name="Charles T.C."/>
            <person name="Lynch M.D.J."/>
            <person name="Heil J.R."/>
            <person name="Cheng J."/>
        </authorList>
    </citation>
    <scope>NUCLEOTIDE SEQUENCE [LARGE SCALE GENOMIC DNA]</scope>
    <source>
        <strain evidence="3">OB3b</strain>
    </source>
</reference>
<dbReference type="InterPro" id="IPR036869">
    <property type="entry name" value="J_dom_sf"/>
</dbReference>
<protein>
    <submittedName>
        <fullName evidence="2">Molecular chaperone DnaJ</fullName>
    </submittedName>
</protein>
<keyword evidence="3" id="KW-1185">Reference proteome</keyword>
<dbReference type="InterPro" id="IPR001623">
    <property type="entry name" value="DnaJ_domain"/>
</dbReference>